<dbReference type="GO" id="GO:0016020">
    <property type="term" value="C:membrane"/>
    <property type="evidence" value="ECO:0007669"/>
    <property type="project" value="UniProtKB-SubCell"/>
</dbReference>
<keyword evidence="8" id="KW-1185">Reference proteome</keyword>
<dbReference type="RefSeq" id="XP_033581602.1">
    <property type="nucleotide sequence ID" value="XM_033722698.1"/>
</dbReference>
<dbReference type="AlphaFoldDB" id="A0A6A6Z1G1"/>
<dbReference type="EMBL" id="MU003694">
    <property type="protein sequence ID" value="KAF2814638.1"/>
    <property type="molecule type" value="Genomic_DNA"/>
</dbReference>
<keyword evidence="4 5" id="KW-0472">Membrane</keyword>
<evidence type="ECO:0000256" key="4">
    <source>
        <dbReference type="ARBA" id="ARBA00023136"/>
    </source>
</evidence>
<evidence type="ECO:0000313" key="9">
    <source>
        <dbReference type="RefSeq" id="XP_033581602.1"/>
    </source>
</evidence>
<evidence type="ECO:0000259" key="6">
    <source>
        <dbReference type="Pfam" id="PF14378"/>
    </source>
</evidence>
<evidence type="ECO:0000256" key="2">
    <source>
        <dbReference type="ARBA" id="ARBA00022692"/>
    </source>
</evidence>
<gene>
    <name evidence="7 9" type="ORF">BDZ99DRAFT_485283</name>
</gene>
<dbReference type="InterPro" id="IPR026841">
    <property type="entry name" value="Aur1/Ipt1"/>
</dbReference>
<reference evidence="7 9" key="1">
    <citation type="journal article" date="2020" name="Stud. Mycol.">
        <title>101 Dothideomycetes genomes: a test case for predicting lifestyles and emergence of pathogens.</title>
        <authorList>
            <person name="Haridas S."/>
            <person name="Albert R."/>
            <person name="Binder M."/>
            <person name="Bloem J."/>
            <person name="Labutti K."/>
            <person name="Salamov A."/>
            <person name="Andreopoulos B."/>
            <person name="Baker S."/>
            <person name="Barry K."/>
            <person name="Bills G."/>
            <person name="Bluhm B."/>
            <person name="Cannon C."/>
            <person name="Castanera R."/>
            <person name="Culley D."/>
            <person name="Daum C."/>
            <person name="Ezra D."/>
            <person name="Gonzalez J."/>
            <person name="Henrissat B."/>
            <person name="Kuo A."/>
            <person name="Liang C."/>
            <person name="Lipzen A."/>
            <person name="Lutzoni F."/>
            <person name="Magnuson J."/>
            <person name="Mondo S."/>
            <person name="Nolan M."/>
            <person name="Ohm R."/>
            <person name="Pangilinan J."/>
            <person name="Park H.-J."/>
            <person name="Ramirez L."/>
            <person name="Alfaro M."/>
            <person name="Sun H."/>
            <person name="Tritt A."/>
            <person name="Yoshinaga Y."/>
            <person name="Zwiers L.-H."/>
            <person name="Turgeon B."/>
            <person name="Goodwin S."/>
            <person name="Spatafora J."/>
            <person name="Crous P."/>
            <person name="Grigoriev I."/>
        </authorList>
    </citation>
    <scope>NUCLEOTIDE SEQUENCE</scope>
    <source>
        <strain evidence="7 9">CBS 304.34</strain>
    </source>
</reference>
<dbReference type="Proteomes" id="UP000504636">
    <property type="component" value="Unplaced"/>
</dbReference>
<dbReference type="PANTHER" id="PTHR31310:SF16">
    <property type="entry name" value="INOSITOLPHOSPHOTRANSFERASE AUR1_IPT1 DOMAIN-CONTAINING PROTEIN"/>
    <property type="match status" value="1"/>
</dbReference>
<evidence type="ECO:0000256" key="1">
    <source>
        <dbReference type="ARBA" id="ARBA00004141"/>
    </source>
</evidence>
<accession>A0A6A6Z1G1</accession>
<comment type="subcellular location">
    <subcellularLocation>
        <location evidence="1">Membrane</location>
        <topology evidence="1">Multi-pass membrane protein</topology>
    </subcellularLocation>
</comment>
<organism evidence="7">
    <name type="scientific">Mytilinidion resinicola</name>
    <dbReference type="NCBI Taxonomy" id="574789"/>
    <lineage>
        <taxon>Eukaryota</taxon>
        <taxon>Fungi</taxon>
        <taxon>Dikarya</taxon>
        <taxon>Ascomycota</taxon>
        <taxon>Pezizomycotina</taxon>
        <taxon>Dothideomycetes</taxon>
        <taxon>Pleosporomycetidae</taxon>
        <taxon>Mytilinidiales</taxon>
        <taxon>Mytilinidiaceae</taxon>
        <taxon>Mytilinidion</taxon>
    </lineage>
</organism>
<evidence type="ECO:0000313" key="7">
    <source>
        <dbReference type="EMBL" id="KAF2814638.1"/>
    </source>
</evidence>
<feature type="transmembrane region" description="Helical" evidence="5">
    <location>
        <begin position="168"/>
        <end position="188"/>
    </location>
</feature>
<dbReference type="GeneID" id="54463591"/>
<dbReference type="PANTHER" id="PTHR31310">
    <property type="match status" value="1"/>
</dbReference>
<dbReference type="Pfam" id="PF14378">
    <property type="entry name" value="PAP2_3"/>
    <property type="match status" value="1"/>
</dbReference>
<sequence>MTTNWRSCPYPSVTAAAITVIFAVGALINRRRRSTRGSYQLARAYSAYIIREDDYVFSLARVHALHVLSQEERWGINFELRVQSYILHSRPYLMTVLGKVYYSHIVVGAAFVVYCFTVLPPALFQSIRRTIAINNMIAFIMITCWRCMPPRLLPPDAWTQNRFQLTIAAMPSLHFGTALFIGTCLSRFSPHRWVRWFSPLWPLLMFVTIIATANHFVLDAIIGATVPAMGWRINEAMLLFRPLEKWVFWLLRTERPTLSQGP</sequence>
<feature type="transmembrane region" description="Helical" evidence="5">
    <location>
        <begin position="100"/>
        <end position="119"/>
    </location>
</feature>
<dbReference type="OrthoDB" id="2566866at2759"/>
<feature type="transmembrane region" description="Helical" evidence="5">
    <location>
        <begin position="200"/>
        <end position="222"/>
    </location>
</feature>
<protein>
    <recommendedName>
        <fullName evidence="6">Inositolphosphotransferase Aur1/Ipt1 domain-containing protein</fullName>
    </recommendedName>
</protein>
<evidence type="ECO:0000313" key="8">
    <source>
        <dbReference type="Proteomes" id="UP000504636"/>
    </source>
</evidence>
<proteinExistence type="predicted"/>
<feature type="domain" description="Inositolphosphotransferase Aur1/Ipt1" evidence="6">
    <location>
        <begin position="67"/>
        <end position="230"/>
    </location>
</feature>
<keyword evidence="2 5" id="KW-0812">Transmembrane</keyword>
<dbReference type="InterPro" id="IPR052185">
    <property type="entry name" value="IPC_Synthase-Related"/>
</dbReference>
<keyword evidence="3 5" id="KW-1133">Transmembrane helix</keyword>
<evidence type="ECO:0000256" key="3">
    <source>
        <dbReference type="ARBA" id="ARBA00022989"/>
    </source>
</evidence>
<reference evidence="9" key="2">
    <citation type="submission" date="2020-04" db="EMBL/GenBank/DDBJ databases">
        <authorList>
            <consortium name="NCBI Genome Project"/>
        </authorList>
    </citation>
    <scope>NUCLEOTIDE SEQUENCE</scope>
    <source>
        <strain evidence="9">CBS 304.34</strain>
    </source>
</reference>
<name>A0A6A6Z1G1_9PEZI</name>
<dbReference type="CDD" id="cd03386">
    <property type="entry name" value="PAP2_Aur1_like"/>
    <property type="match status" value="1"/>
</dbReference>
<evidence type="ECO:0000256" key="5">
    <source>
        <dbReference type="SAM" id="Phobius"/>
    </source>
</evidence>
<feature type="transmembrane region" description="Helical" evidence="5">
    <location>
        <begin position="12"/>
        <end position="29"/>
    </location>
</feature>
<reference evidence="9" key="3">
    <citation type="submission" date="2025-04" db="UniProtKB">
        <authorList>
            <consortium name="RefSeq"/>
        </authorList>
    </citation>
    <scope>IDENTIFICATION</scope>
    <source>
        <strain evidence="9">CBS 304.34</strain>
    </source>
</reference>